<dbReference type="OrthoDB" id="3260529at2759"/>
<dbReference type="Proteomes" id="UP000799118">
    <property type="component" value="Unassembled WGS sequence"/>
</dbReference>
<reference evidence="2" key="1">
    <citation type="journal article" date="2019" name="Environ. Microbiol.">
        <title>Fungal ecological strategies reflected in gene transcription - a case study of two litter decomposers.</title>
        <authorList>
            <person name="Barbi F."/>
            <person name="Kohler A."/>
            <person name="Barry K."/>
            <person name="Baskaran P."/>
            <person name="Daum C."/>
            <person name="Fauchery L."/>
            <person name="Ihrmark K."/>
            <person name="Kuo A."/>
            <person name="LaButti K."/>
            <person name="Lipzen A."/>
            <person name="Morin E."/>
            <person name="Grigoriev I.V."/>
            <person name="Henrissat B."/>
            <person name="Lindahl B."/>
            <person name="Martin F."/>
        </authorList>
    </citation>
    <scope>NUCLEOTIDE SEQUENCE</scope>
    <source>
        <strain evidence="2">JB14</strain>
    </source>
</reference>
<feature type="region of interest" description="Disordered" evidence="1">
    <location>
        <begin position="372"/>
        <end position="468"/>
    </location>
</feature>
<dbReference type="EMBL" id="ML769405">
    <property type="protein sequence ID" value="KAE9406026.1"/>
    <property type="molecule type" value="Genomic_DNA"/>
</dbReference>
<dbReference type="AlphaFoldDB" id="A0A6A4I633"/>
<accession>A0A6A4I633</accession>
<gene>
    <name evidence="2" type="ORF">BT96DRAFT_1015264</name>
</gene>
<evidence type="ECO:0000256" key="1">
    <source>
        <dbReference type="SAM" id="MobiDB-lite"/>
    </source>
</evidence>
<sequence>MSDRSSLGSSARLIADPVPASRIGSLADTFVPSSKPSRMSPSECARAKTEWAEWIFQARILCPETSIPAKKRPFKIKSLLSQKRFFLEDYKKMYVVPSLSLSSVIILLQLNNLLMPRKEERDFFTSVINFGLQSQALWEDDYEARVIRSSMRTLARICHQFGNVNERTKEAKFRQALDELLQFALDYPLENEQQPGALLVEEMIFVKPTRVATSDAKVDSLLTFNVPIEISTSLEEANLLISGDWTPDHVQELSLLIFPGEFKRASHAHTLAQLTMFLTTLQHQRRALGLPDRPMYGHSLRADGLHIIVSYWERDRIVIPTKSPSSSSFQFVRRLAADMNQLCMQEVLAWDVQATTKSLSDPKNQWRTLAPHRAAPLSSSPSPNPPPPSDVGPPRPPGSGPPSSGSSSGPPSHHAFNPSHLSPGNGNEGGAMESKKRTWSERNIGGRESKRSKLSEEGACEETGDLSKENLEILDKVAGNNRISVELWLRLGL</sequence>
<protein>
    <submittedName>
        <fullName evidence="2">Uncharacterized protein</fullName>
    </submittedName>
</protein>
<keyword evidence="3" id="KW-1185">Reference proteome</keyword>
<feature type="compositionally biased region" description="Pro residues" evidence="1">
    <location>
        <begin position="382"/>
        <end position="400"/>
    </location>
</feature>
<evidence type="ECO:0000313" key="3">
    <source>
        <dbReference type="Proteomes" id="UP000799118"/>
    </source>
</evidence>
<feature type="compositionally biased region" description="Low complexity" evidence="1">
    <location>
        <begin position="401"/>
        <end position="412"/>
    </location>
</feature>
<evidence type="ECO:0000313" key="2">
    <source>
        <dbReference type="EMBL" id="KAE9406026.1"/>
    </source>
</evidence>
<organism evidence="2 3">
    <name type="scientific">Gymnopus androsaceus JB14</name>
    <dbReference type="NCBI Taxonomy" id="1447944"/>
    <lineage>
        <taxon>Eukaryota</taxon>
        <taxon>Fungi</taxon>
        <taxon>Dikarya</taxon>
        <taxon>Basidiomycota</taxon>
        <taxon>Agaricomycotina</taxon>
        <taxon>Agaricomycetes</taxon>
        <taxon>Agaricomycetidae</taxon>
        <taxon>Agaricales</taxon>
        <taxon>Marasmiineae</taxon>
        <taxon>Omphalotaceae</taxon>
        <taxon>Gymnopus</taxon>
    </lineage>
</organism>
<feature type="compositionally biased region" description="Basic and acidic residues" evidence="1">
    <location>
        <begin position="433"/>
        <end position="456"/>
    </location>
</feature>
<proteinExistence type="predicted"/>
<name>A0A6A4I633_9AGAR</name>